<dbReference type="AlphaFoldDB" id="X1MCN9"/>
<name>X1MCN9_9ZZZZ</name>
<dbReference type="InterPro" id="IPR050090">
    <property type="entry name" value="Tyrosine_recombinase_XerCD"/>
</dbReference>
<dbReference type="GO" id="GO:0015074">
    <property type="term" value="P:DNA integration"/>
    <property type="evidence" value="ECO:0007669"/>
    <property type="project" value="InterPro"/>
</dbReference>
<dbReference type="SUPFAM" id="SSF56349">
    <property type="entry name" value="DNA breaking-rejoining enzymes"/>
    <property type="match status" value="1"/>
</dbReference>
<proteinExistence type="predicted"/>
<dbReference type="PANTHER" id="PTHR30349:SF41">
    <property type="entry name" value="INTEGRASE_RECOMBINASE PROTEIN MJ0367-RELATED"/>
    <property type="match status" value="1"/>
</dbReference>
<comment type="caution">
    <text evidence="4">The sequence shown here is derived from an EMBL/GenBank/DDBJ whole genome shotgun (WGS) entry which is preliminary data.</text>
</comment>
<evidence type="ECO:0000256" key="2">
    <source>
        <dbReference type="ARBA" id="ARBA00023172"/>
    </source>
</evidence>
<evidence type="ECO:0000313" key="4">
    <source>
        <dbReference type="EMBL" id="GAI04119.1"/>
    </source>
</evidence>
<reference evidence="4" key="1">
    <citation type="journal article" date="2014" name="Front. Microbiol.">
        <title>High frequency of phylogenetically diverse reductive dehalogenase-homologous genes in deep subseafloor sedimentary metagenomes.</title>
        <authorList>
            <person name="Kawai M."/>
            <person name="Futagami T."/>
            <person name="Toyoda A."/>
            <person name="Takaki Y."/>
            <person name="Nishi S."/>
            <person name="Hori S."/>
            <person name="Arai W."/>
            <person name="Tsubouchi T."/>
            <person name="Morono Y."/>
            <person name="Uchiyama I."/>
            <person name="Ito T."/>
            <person name="Fujiyama A."/>
            <person name="Inagaki F."/>
            <person name="Takami H."/>
        </authorList>
    </citation>
    <scope>NUCLEOTIDE SEQUENCE</scope>
    <source>
        <strain evidence="4">Expedition CK06-06</strain>
    </source>
</reference>
<dbReference type="GO" id="GO:0003677">
    <property type="term" value="F:DNA binding"/>
    <property type="evidence" value="ECO:0007669"/>
    <property type="project" value="UniProtKB-KW"/>
</dbReference>
<dbReference type="InterPro" id="IPR011010">
    <property type="entry name" value="DNA_brk_join_enz"/>
</dbReference>
<dbReference type="Pfam" id="PF00589">
    <property type="entry name" value="Phage_integrase"/>
    <property type="match status" value="1"/>
</dbReference>
<sequence length="213" mass="24762">DDEVREFLRSFKTGTTLQRHKAAIKRYFIYKRRLWLFDSKEFIPARRRLPKYHRRELVEQLIAVAREGHDRMFVKTLFMGGLRIAELMSLTCDSIEPNGIRLVGKGDRERIVPIADRDYMGELRAYVAGVRGKLFPGKYWDYWLLLRRLCLEAGVEMVSPHSLRHSRAVDLIQRGVSLGGLQTFLGHQDPATTLIYTQLTQEDLARELDKAEG</sequence>
<dbReference type="GO" id="GO:0006310">
    <property type="term" value="P:DNA recombination"/>
    <property type="evidence" value="ECO:0007669"/>
    <property type="project" value="UniProtKB-KW"/>
</dbReference>
<evidence type="ECO:0000259" key="3">
    <source>
        <dbReference type="PROSITE" id="PS51898"/>
    </source>
</evidence>
<dbReference type="InterPro" id="IPR002104">
    <property type="entry name" value="Integrase_catalytic"/>
</dbReference>
<accession>X1MCN9</accession>
<organism evidence="4">
    <name type="scientific">marine sediment metagenome</name>
    <dbReference type="NCBI Taxonomy" id="412755"/>
    <lineage>
        <taxon>unclassified sequences</taxon>
        <taxon>metagenomes</taxon>
        <taxon>ecological metagenomes</taxon>
    </lineage>
</organism>
<evidence type="ECO:0000256" key="1">
    <source>
        <dbReference type="ARBA" id="ARBA00023125"/>
    </source>
</evidence>
<keyword evidence="1" id="KW-0238">DNA-binding</keyword>
<protein>
    <recommendedName>
        <fullName evidence="3">Tyr recombinase domain-containing protein</fullName>
    </recommendedName>
</protein>
<keyword evidence="2" id="KW-0233">DNA recombination</keyword>
<dbReference type="InterPro" id="IPR013762">
    <property type="entry name" value="Integrase-like_cat_sf"/>
</dbReference>
<feature type="non-terminal residue" evidence="4">
    <location>
        <position position="1"/>
    </location>
</feature>
<feature type="domain" description="Tyr recombinase" evidence="3">
    <location>
        <begin position="48"/>
        <end position="209"/>
    </location>
</feature>
<dbReference type="EMBL" id="BARV01009790">
    <property type="protein sequence ID" value="GAI04119.1"/>
    <property type="molecule type" value="Genomic_DNA"/>
</dbReference>
<gene>
    <name evidence="4" type="ORF">S06H3_19178</name>
</gene>
<dbReference type="Gene3D" id="1.10.443.10">
    <property type="entry name" value="Intergrase catalytic core"/>
    <property type="match status" value="1"/>
</dbReference>
<dbReference type="PANTHER" id="PTHR30349">
    <property type="entry name" value="PHAGE INTEGRASE-RELATED"/>
    <property type="match status" value="1"/>
</dbReference>
<dbReference type="PROSITE" id="PS51898">
    <property type="entry name" value="TYR_RECOMBINASE"/>
    <property type="match status" value="1"/>
</dbReference>